<dbReference type="EMBL" id="CP120682">
    <property type="protein sequence ID" value="WKN36036.1"/>
    <property type="molecule type" value="Genomic_DNA"/>
</dbReference>
<organism evidence="3">
    <name type="scientific">Roseihalotalea indica</name>
    <dbReference type="NCBI Taxonomy" id="2867963"/>
    <lineage>
        <taxon>Bacteria</taxon>
        <taxon>Pseudomonadati</taxon>
        <taxon>Bacteroidota</taxon>
        <taxon>Cytophagia</taxon>
        <taxon>Cytophagales</taxon>
        <taxon>Catalimonadaceae</taxon>
        <taxon>Roseihalotalea</taxon>
    </lineage>
</organism>
<accession>A0AA49GLP3</accession>
<feature type="domain" description="GP-PDE" evidence="2">
    <location>
        <begin position="44"/>
        <end position="280"/>
    </location>
</feature>
<reference evidence="3" key="2">
    <citation type="journal article" date="2024" name="Antonie Van Leeuwenhoek">
        <title>Roseihalotalea indica gen. nov., sp. nov., a halophilic Bacteroidetes from mesopelagic Southwest Indian Ocean with higher carbohydrate metabolic potential.</title>
        <authorList>
            <person name="Chen B."/>
            <person name="Zhang M."/>
            <person name="Lin D."/>
            <person name="Ye J."/>
            <person name="Tang K."/>
        </authorList>
    </citation>
    <scope>NUCLEOTIDE SEQUENCE</scope>
    <source>
        <strain evidence="3">TK19036</strain>
    </source>
</reference>
<evidence type="ECO:0000313" key="3">
    <source>
        <dbReference type="EMBL" id="WKN36036.1"/>
    </source>
</evidence>
<sequence length="286" mass="32339">MKLKSAYRFYVICTALCIVAGPAFAQSSFGQLKADFLNPKATTVLIAAHRAVHHEFPENSIPAIQQTIEQGVHIIEIDVRVTLDGIPVIMHDQTIDRTTNGSGDIETLTYPELQKLFLVHDGKMTSNKIPTLEEVLRMTRGKVLVDLDMKTDKVNKVLEVVEKTEAKDHVFFFDSDFDILEQIQQADEDYMIMPRAYSYHMADSAIQRFSPQVVHIDFSFYDDQTVQLIKSHQARVWINALGDPDDAIQKGKTRKAAATLTAHGANIIQTDYPEELVKYFEAQPQN</sequence>
<dbReference type="GO" id="GO:0070291">
    <property type="term" value="P:N-acylethanolamine metabolic process"/>
    <property type="evidence" value="ECO:0007669"/>
    <property type="project" value="TreeGrafter"/>
</dbReference>
<keyword evidence="1" id="KW-0732">Signal</keyword>
<dbReference type="GO" id="GO:0006644">
    <property type="term" value="P:phospholipid metabolic process"/>
    <property type="evidence" value="ECO:0007669"/>
    <property type="project" value="TreeGrafter"/>
</dbReference>
<dbReference type="SUPFAM" id="SSF51695">
    <property type="entry name" value="PLC-like phosphodiesterases"/>
    <property type="match status" value="1"/>
</dbReference>
<dbReference type="CDD" id="cd08566">
    <property type="entry name" value="GDPD_AtGDE_like"/>
    <property type="match status" value="1"/>
</dbReference>
<proteinExistence type="predicted"/>
<dbReference type="InterPro" id="IPR017946">
    <property type="entry name" value="PLC-like_Pdiesterase_TIM-brl"/>
</dbReference>
<feature type="chain" id="PRO_5041423051" evidence="1">
    <location>
        <begin position="26"/>
        <end position="286"/>
    </location>
</feature>
<dbReference type="GO" id="GO:0008889">
    <property type="term" value="F:glycerophosphodiester phosphodiesterase activity"/>
    <property type="evidence" value="ECO:0007669"/>
    <property type="project" value="TreeGrafter"/>
</dbReference>
<dbReference type="GO" id="GO:0005886">
    <property type="term" value="C:plasma membrane"/>
    <property type="evidence" value="ECO:0007669"/>
    <property type="project" value="TreeGrafter"/>
</dbReference>
<dbReference type="PROSITE" id="PS51704">
    <property type="entry name" value="GP_PDE"/>
    <property type="match status" value="1"/>
</dbReference>
<gene>
    <name evidence="3" type="ORF">K4G66_27090</name>
</gene>
<evidence type="ECO:0000256" key="1">
    <source>
        <dbReference type="SAM" id="SignalP"/>
    </source>
</evidence>
<dbReference type="PANTHER" id="PTHR46320:SF1">
    <property type="entry name" value="GLYCEROPHOSPHODIESTER PHOSPHODIESTERASE 1"/>
    <property type="match status" value="1"/>
</dbReference>
<dbReference type="InterPro" id="IPR030395">
    <property type="entry name" value="GP_PDE_dom"/>
</dbReference>
<protein>
    <submittedName>
        <fullName evidence="3">Glycerophosphodiester phosphodiesterase family protein</fullName>
    </submittedName>
</protein>
<dbReference type="PANTHER" id="PTHR46320">
    <property type="entry name" value="GLYCEROPHOSPHODIESTER PHOSPHODIESTERASE 1"/>
    <property type="match status" value="1"/>
</dbReference>
<name>A0AA49GLP3_9BACT</name>
<dbReference type="AlphaFoldDB" id="A0AA49GLP3"/>
<dbReference type="Pfam" id="PF03009">
    <property type="entry name" value="GDPD"/>
    <property type="match status" value="1"/>
</dbReference>
<evidence type="ECO:0000259" key="2">
    <source>
        <dbReference type="PROSITE" id="PS51704"/>
    </source>
</evidence>
<reference evidence="3" key="1">
    <citation type="journal article" date="2023" name="Comput. Struct. Biotechnol. J.">
        <title>Discovery of a novel marine Bacteroidetes with a rich repertoire of carbohydrate-active enzymes.</title>
        <authorList>
            <person name="Chen B."/>
            <person name="Liu G."/>
            <person name="Chen Q."/>
            <person name="Wang H."/>
            <person name="Liu L."/>
            <person name="Tang K."/>
        </authorList>
    </citation>
    <scope>NUCLEOTIDE SEQUENCE</scope>
    <source>
        <strain evidence="3">TK19036</strain>
    </source>
</reference>
<dbReference type="PROSITE" id="PS50007">
    <property type="entry name" value="PIPLC_X_DOMAIN"/>
    <property type="match status" value="1"/>
</dbReference>
<feature type="signal peptide" evidence="1">
    <location>
        <begin position="1"/>
        <end position="25"/>
    </location>
</feature>
<dbReference type="Gene3D" id="3.20.20.190">
    <property type="entry name" value="Phosphatidylinositol (PI) phosphodiesterase"/>
    <property type="match status" value="1"/>
</dbReference>
<dbReference type="GO" id="GO:0006580">
    <property type="term" value="P:ethanolamine metabolic process"/>
    <property type="evidence" value="ECO:0007669"/>
    <property type="project" value="TreeGrafter"/>
</dbReference>